<feature type="domain" description="NodB homology" evidence="2">
    <location>
        <begin position="49"/>
        <end position="304"/>
    </location>
</feature>
<evidence type="ECO:0000256" key="1">
    <source>
        <dbReference type="SAM" id="SignalP"/>
    </source>
</evidence>
<dbReference type="RefSeq" id="XP_017775135.1">
    <property type="nucleotide sequence ID" value="XM_017919646.1"/>
</dbReference>
<gene>
    <name evidence="4 5" type="primary">LOC108561622</name>
</gene>
<organism evidence="3 5">
    <name type="scientific">Nicrophorus vespilloides</name>
    <name type="common">Boreal carrion beetle</name>
    <dbReference type="NCBI Taxonomy" id="110193"/>
    <lineage>
        <taxon>Eukaryota</taxon>
        <taxon>Metazoa</taxon>
        <taxon>Ecdysozoa</taxon>
        <taxon>Arthropoda</taxon>
        <taxon>Hexapoda</taxon>
        <taxon>Insecta</taxon>
        <taxon>Pterygota</taxon>
        <taxon>Neoptera</taxon>
        <taxon>Endopterygota</taxon>
        <taxon>Coleoptera</taxon>
        <taxon>Polyphaga</taxon>
        <taxon>Staphyliniformia</taxon>
        <taxon>Silphidae</taxon>
        <taxon>Nicrophorinae</taxon>
        <taxon>Nicrophorus</taxon>
    </lineage>
</organism>
<dbReference type="PANTHER" id="PTHR45985:SF8">
    <property type="entry name" value="CHITIN DEACETYLASE-LIKE 9, ISOFORM A"/>
    <property type="match status" value="1"/>
</dbReference>
<dbReference type="GeneID" id="108561622"/>
<dbReference type="Gene3D" id="3.20.20.370">
    <property type="entry name" value="Glycoside hydrolase/deacetylase"/>
    <property type="match status" value="1"/>
</dbReference>
<feature type="signal peptide" evidence="1">
    <location>
        <begin position="1"/>
        <end position="18"/>
    </location>
</feature>
<dbReference type="PROSITE" id="PS51677">
    <property type="entry name" value="NODB"/>
    <property type="match status" value="1"/>
</dbReference>
<dbReference type="InterPro" id="IPR011330">
    <property type="entry name" value="Glyco_hydro/deAcase_b/a-brl"/>
</dbReference>
<sequence>MKFALVLLGLAALATADAASCDPTKCVLPDCRCPGTDIPGGMDIQNIPQMVYFTFDDAITAENFGKYESSFFHRKNPDGCPMSATYFVSHEYTDYSKLHQLHAHGHEIALHSITHTSMSDYWRNLPVEEHLKEFGGEKVLISKFGNIPEEDIKGLRLPLLQLSGNNSFIAANQIGLSYDCSWPSRQFVEPGLWPYTLDSGATHDCPLGDCPTNLQLPGFWVSPMVMWFDDINVSCSMVDACTNIPDDVDGIFKFMLRNFELQYKGNKSPFGVYMHAAWFGQRANAFEAFNKFLDHLESLDDVYVTSVGRGLNWVKNPKNLQNLDDVWSKCQHTYEPVCNSQVCKLFKGVEERYMTVCGECPNEYPWLENPLGD</sequence>
<keyword evidence="1" id="KW-0732">Signal</keyword>
<dbReference type="Proteomes" id="UP000695000">
    <property type="component" value="Unplaced"/>
</dbReference>
<dbReference type="InterPro" id="IPR052740">
    <property type="entry name" value="CE4"/>
</dbReference>
<evidence type="ECO:0000313" key="3">
    <source>
        <dbReference type="Proteomes" id="UP000695000"/>
    </source>
</evidence>
<dbReference type="RefSeq" id="XP_017775136.1">
    <property type="nucleotide sequence ID" value="XM_017919647.1"/>
</dbReference>
<accession>A0ABM1MKN6</accession>
<evidence type="ECO:0000313" key="5">
    <source>
        <dbReference type="RefSeq" id="XP_017775136.1"/>
    </source>
</evidence>
<protein>
    <submittedName>
        <fullName evidence="4 5">Uncharacterized protein LOC108561622</fullName>
    </submittedName>
</protein>
<evidence type="ECO:0000313" key="4">
    <source>
        <dbReference type="RefSeq" id="XP_017775135.1"/>
    </source>
</evidence>
<dbReference type="SUPFAM" id="SSF88713">
    <property type="entry name" value="Glycoside hydrolase/deacetylase"/>
    <property type="match status" value="1"/>
</dbReference>
<dbReference type="InterPro" id="IPR002509">
    <property type="entry name" value="NODB_dom"/>
</dbReference>
<dbReference type="PANTHER" id="PTHR45985">
    <property type="match status" value="1"/>
</dbReference>
<feature type="chain" id="PRO_5045022717" evidence="1">
    <location>
        <begin position="19"/>
        <end position="373"/>
    </location>
</feature>
<keyword evidence="3" id="KW-1185">Reference proteome</keyword>
<name>A0ABM1MKN6_NICVS</name>
<proteinExistence type="predicted"/>
<reference evidence="4 5" key="1">
    <citation type="submission" date="2025-05" db="UniProtKB">
        <authorList>
            <consortium name="RefSeq"/>
        </authorList>
    </citation>
    <scope>IDENTIFICATION</scope>
    <source>
        <tissue evidence="4 5">Whole Larva</tissue>
    </source>
</reference>
<evidence type="ECO:0000259" key="2">
    <source>
        <dbReference type="PROSITE" id="PS51677"/>
    </source>
</evidence>